<dbReference type="PANTHER" id="PTHR48043">
    <property type="entry name" value="EG:EG0003.4 PROTEIN-RELATED"/>
    <property type="match status" value="1"/>
</dbReference>
<dbReference type="PANTHER" id="PTHR48043:SF145">
    <property type="entry name" value="FI06409P-RELATED"/>
    <property type="match status" value="1"/>
</dbReference>
<dbReference type="InterPro" id="IPR002213">
    <property type="entry name" value="UDP_glucos_trans"/>
</dbReference>
<feature type="region of interest" description="Disordered" evidence="7">
    <location>
        <begin position="515"/>
        <end position="547"/>
    </location>
</feature>
<organism evidence="8 9">
    <name type="scientific">Globodera rostochiensis</name>
    <name type="common">Golden nematode worm</name>
    <name type="synonym">Heterodera rostochiensis</name>
    <dbReference type="NCBI Taxonomy" id="31243"/>
    <lineage>
        <taxon>Eukaryota</taxon>
        <taxon>Metazoa</taxon>
        <taxon>Ecdysozoa</taxon>
        <taxon>Nematoda</taxon>
        <taxon>Chromadorea</taxon>
        <taxon>Rhabditida</taxon>
        <taxon>Tylenchina</taxon>
        <taxon>Tylenchomorpha</taxon>
        <taxon>Tylenchoidea</taxon>
        <taxon>Heteroderidae</taxon>
        <taxon>Heteroderinae</taxon>
        <taxon>Globodera</taxon>
    </lineage>
</organism>
<sequence length="547" mass="61257">MLLPFKRIHLITFIAVLLDIFDQKNVKALRVLISAPNLFHSHLHMHSAIADLLVEEGRHEVTLLVPIWNPDDSETEKSNWTHAQTVIRHFPDTVETEILRRSIANLPFGNDNVWGDGDEVFSGATMPLYKTIFGTACKSLHRSPQLFASLKSASFDVAISEWFDACSLALFHRLGISTTLITSAIALDSVLARKLGIPMPTYVPIVNKASPEGTRMGIWKRFVNYLEIQQNTHIEELTNSIMNSQFGEQFPSSQELVLRASFLLLNTNEMLDLARPISNKIKHIGGFLLEPGYPKSAAAKVTGRTAQLLDSSGPSSTVPSVLVSFGSVADPRKMPRQMLRTFLDSFGSVPEYNFIWRFPRQENDESSNGNLVKEFPPNVHLFHWLDQRAILAHPNTRAFVSHCGLNSLNEAATAGVPLLCVPLFGDQNYNAAIVQNHRNGIVLHKKELNKETLENALRTLLADEKANEYLRNAKVISGKITRAPFRPREIVRKCKNEPLGTEWAGLSGAIGCDDRRNPSDRRVNVPIGDKKRDRIRGDEEKGRLITQ</sequence>
<evidence type="ECO:0000256" key="1">
    <source>
        <dbReference type="ARBA" id="ARBA00009995"/>
    </source>
</evidence>
<dbReference type="CDD" id="cd03784">
    <property type="entry name" value="GT1_Gtf-like"/>
    <property type="match status" value="1"/>
</dbReference>
<dbReference type="SUPFAM" id="SSF53756">
    <property type="entry name" value="UDP-Glycosyltransferase/glycogen phosphorylase"/>
    <property type="match status" value="1"/>
</dbReference>
<dbReference type="Pfam" id="PF00201">
    <property type="entry name" value="UDPGT"/>
    <property type="match status" value="1"/>
</dbReference>
<dbReference type="InterPro" id="IPR050271">
    <property type="entry name" value="UDP-glycosyltransferase"/>
</dbReference>
<comment type="catalytic activity">
    <reaction evidence="5">
        <text>glucuronate acceptor + UDP-alpha-D-glucuronate = acceptor beta-D-glucuronoside + UDP + H(+)</text>
        <dbReference type="Rhea" id="RHEA:21032"/>
        <dbReference type="ChEBI" id="CHEBI:15378"/>
        <dbReference type="ChEBI" id="CHEBI:58052"/>
        <dbReference type="ChEBI" id="CHEBI:58223"/>
        <dbReference type="ChEBI" id="CHEBI:132367"/>
        <dbReference type="ChEBI" id="CHEBI:132368"/>
        <dbReference type="EC" id="2.4.1.17"/>
    </reaction>
</comment>
<dbReference type="Proteomes" id="UP000887572">
    <property type="component" value="Unplaced"/>
</dbReference>
<dbReference type="Gene3D" id="3.40.50.2000">
    <property type="entry name" value="Glycogen Phosphorylase B"/>
    <property type="match status" value="1"/>
</dbReference>
<protein>
    <recommendedName>
        <fullName evidence="2">glucuronosyltransferase</fullName>
        <ecNumber evidence="2">2.4.1.17</ecNumber>
    </recommendedName>
</protein>
<reference evidence="9" key="1">
    <citation type="submission" date="2022-11" db="UniProtKB">
        <authorList>
            <consortium name="WormBaseParasite"/>
        </authorList>
    </citation>
    <scope>IDENTIFICATION</scope>
</reference>
<evidence type="ECO:0000256" key="5">
    <source>
        <dbReference type="ARBA" id="ARBA00047475"/>
    </source>
</evidence>
<evidence type="ECO:0000256" key="2">
    <source>
        <dbReference type="ARBA" id="ARBA00012544"/>
    </source>
</evidence>
<dbReference type="WBParaSite" id="Gr19_v10_g13255.t1">
    <property type="protein sequence ID" value="Gr19_v10_g13255.t1"/>
    <property type="gene ID" value="Gr19_v10_g13255"/>
</dbReference>
<evidence type="ECO:0000313" key="8">
    <source>
        <dbReference type="Proteomes" id="UP000887572"/>
    </source>
</evidence>
<keyword evidence="8" id="KW-1185">Reference proteome</keyword>
<evidence type="ECO:0000256" key="7">
    <source>
        <dbReference type="SAM" id="MobiDB-lite"/>
    </source>
</evidence>
<dbReference type="FunFam" id="3.40.50.2000:FF:000021">
    <property type="entry name" value="UDP-glucuronosyltransferase"/>
    <property type="match status" value="1"/>
</dbReference>
<evidence type="ECO:0000256" key="3">
    <source>
        <dbReference type="ARBA" id="ARBA00022676"/>
    </source>
</evidence>
<dbReference type="InterPro" id="IPR035595">
    <property type="entry name" value="UDP_glycos_trans_CS"/>
</dbReference>
<dbReference type="EC" id="2.4.1.17" evidence="2"/>
<evidence type="ECO:0000256" key="6">
    <source>
        <dbReference type="RuleBase" id="RU003718"/>
    </source>
</evidence>
<accession>A0A914H4V2</accession>
<dbReference type="AlphaFoldDB" id="A0A914H4V2"/>
<evidence type="ECO:0000256" key="4">
    <source>
        <dbReference type="ARBA" id="ARBA00022679"/>
    </source>
</evidence>
<proteinExistence type="inferred from homology"/>
<dbReference type="GO" id="GO:0015020">
    <property type="term" value="F:glucuronosyltransferase activity"/>
    <property type="evidence" value="ECO:0007669"/>
    <property type="project" value="UniProtKB-EC"/>
</dbReference>
<evidence type="ECO:0000313" key="9">
    <source>
        <dbReference type="WBParaSite" id="Gr19_v10_g13255.t1"/>
    </source>
</evidence>
<keyword evidence="3 6" id="KW-0328">Glycosyltransferase</keyword>
<name>A0A914H4V2_GLORO</name>
<dbReference type="PROSITE" id="PS00375">
    <property type="entry name" value="UDPGT"/>
    <property type="match status" value="1"/>
</dbReference>
<comment type="similarity">
    <text evidence="1 6">Belongs to the UDP-glycosyltransferase family.</text>
</comment>
<keyword evidence="4 6" id="KW-0808">Transferase</keyword>